<evidence type="ECO:0000256" key="2">
    <source>
        <dbReference type="SAM" id="MobiDB-lite"/>
    </source>
</evidence>
<feature type="compositionally biased region" description="Basic and acidic residues" evidence="2">
    <location>
        <begin position="368"/>
        <end position="396"/>
    </location>
</feature>
<dbReference type="RefSeq" id="XP_053027421.1">
    <property type="nucleotide sequence ID" value="XM_053163446.1"/>
</dbReference>
<dbReference type="GeneID" id="77804341"/>
<organism evidence="3 4">
    <name type="scientific">Puccinia triticina</name>
    <dbReference type="NCBI Taxonomy" id="208348"/>
    <lineage>
        <taxon>Eukaryota</taxon>
        <taxon>Fungi</taxon>
        <taxon>Dikarya</taxon>
        <taxon>Basidiomycota</taxon>
        <taxon>Pucciniomycotina</taxon>
        <taxon>Pucciniomycetes</taxon>
        <taxon>Pucciniales</taxon>
        <taxon>Pucciniaceae</taxon>
        <taxon>Puccinia</taxon>
    </lineage>
</organism>
<gene>
    <name evidence="3" type="ORF">PtA15_15A258</name>
</gene>
<dbReference type="SUPFAM" id="SSF51905">
    <property type="entry name" value="FAD/NAD(P)-binding domain"/>
    <property type="match status" value="1"/>
</dbReference>
<evidence type="ECO:0000313" key="4">
    <source>
        <dbReference type="Proteomes" id="UP001164743"/>
    </source>
</evidence>
<dbReference type="EMBL" id="CP110435">
    <property type="protein sequence ID" value="WAQ91866.1"/>
    <property type="molecule type" value="Genomic_DNA"/>
</dbReference>
<sequence length="487" mass="51370">MFDYLQLGTGLVDAILAHRLAAAAADLLQLDPAPVYAPCWASPTHDYARTPRPALVPAKGAFVAAILAANVHPYLAFRLLHRFFLRLQDSLVEMPGSKHDLFRARFLPLKDKRLLMRFLASDRVPRPGQSLAAFLADHAISSPALHALLAGLSLAPSVAPQAAPALHRLRTLLAALGLHAPAGLSALPAALLVAEHAGASDWAEAFVRAAALTGRATQVLGRPVLALAPTSDGWAVRLGPHPAHPHDPHELVFAARHLLLAQPLLPLLLPDYVPTLAYTLLRATVILDTPNPVPAPLAHDTLFVLPHDPLPPTHALVRGPDTNACPPGHRVLYLCTLQEGHSEDPETRLRPVLDALLALVCGPGEGAGEGKREGEGEREGEGQREGEAAGEGEGKTAGEGAGEGEGEREGQRAAPITIHEAVFFAQQVHHPPSPGLLPPNATVVPDWPADPEHAGFAAVVEWAARTAADVAESLIAARPPSTPAPPE</sequence>
<dbReference type="InterPro" id="IPR018203">
    <property type="entry name" value="GDP_dissociation_inhibitor"/>
</dbReference>
<dbReference type="InterPro" id="IPR036188">
    <property type="entry name" value="FAD/NAD-bd_sf"/>
</dbReference>
<feature type="region of interest" description="Disordered" evidence="2">
    <location>
        <begin position="363"/>
        <end position="411"/>
    </location>
</feature>
<name>A0ABY7D2P5_9BASI</name>
<proteinExistence type="inferred from homology"/>
<evidence type="ECO:0000256" key="1">
    <source>
        <dbReference type="ARBA" id="ARBA00005593"/>
    </source>
</evidence>
<accession>A0ABY7D2P5</accession>
<reference evidence="3" key="1">
    <citation type="submission" date="2022-10" db="EMBL/GenBank/DDBJ databases">
        <title>Puccinia triticina Genome sequencing and assembly.</title>
        <authorList>
            <person name="Li C."/>
        </authorList>
    </citation>
    <scope>NUCLEOTIDE SEQUENCE</scope>
    <source>
        <strain evidence="3">Pt15</strain>
    </source>
</reference>
<protein>
    <submittedName>
        <fullName evidence="3">Uncharacterized protein</fullName>
    </submittedName>
</protein>
<evidence type="ECO:0000313" key="3">
    <source>
        <dbReference type="EMBL" id="WAQ91866.1"/>
    </source>
</evidence>
<comment type="similarity">
    <text evidence="1">Belongs to the Rab GDI family.</text>
</comment>
<dbReference type="PANTHER" id="PTHR11787:SF4">
    <property type="entry name" value="CHM, RAB ESCORT PROTEIN 1"/>
    <property type="match status" value="1"/>
</dbReference>
<keyword evidence="4" id="KW-1185">Reference proteome</keyword>
<dbReference type="Proteomes" id="UP001164743">
    <property type="component" value="Chromosome 15A"/>
</dbReference>
<dbReference type="PANTHER" id="PTHR11787">
    <property type="entry name" value="RAB GDP-DISSOCIATION INHIBITOR"/>
    <property type="match status" value="1"/>
</dbReference>